<name>A9V626_MONBE</name>
<dbReference type="Proteomes" id="UP000001357">
    <property type="component" value="Unassembled WGS sequence"/>
</dbReference>
<dbReference type="EMBL" id="CH991562">
    <property type="protein sequence ID" value="EDQ86999.1"/>
    <property type="molecule type" value="Genomic_DNA"/>
</dbReference>
<accession>A9V626</accession>
<dbReference type="AlphaFoldDB" id="A9V626"/>
<dbReference type="GeneID" id="5893476"/>
<evidence type="ECO:0000313" key="2">
    <source>
        <dbReference type="Proteomes" id="UP000001357"/>
    </source>
</evidence>
<organism evidence="1 2">
    <name type="scientific">Monosiga brevicollis</name>
    <name type="common">Choanoflagellate</name>
    <dbReference type="NCBI Taxonomy" id="81824"/>
    <lineage>
        <taxon>Eukaryota</taxon>
        <taxon>Choanoflagellata</taxon>
        <taxon>Craspedida</taxon>
        <taxon>Salpingoecidae</taxon>
        <taxon>Monosiga</taxon>
    </lineage>
</organism>
<sequence length="148" mass="17138">MARHNQVGFVECDGVSPERLELYERFLKYRSEMFSRSSSKPTLVCIVRDEALDQHRENQRIYVYVPPNADPLGFLIKANLPLASGDDVYCPNDGYHCLQEFIYFSPECKKYLLGNAVRKLYKYNSLSCSPRDFEDHVLTGNPPDLMVY</sequence>
<proteinExistence type="predicted"/>
<dbReference type="KEGG" id="mbr:MONBRDRAFT_27706"/>
<gene>
    <name evidence="1" type="ORF">MONBRDRAFT_27706</name>
</gene>
<dbReference type="RefSeq" id="XP_001748238.1">
    <property type="nucleotide sequence ID" value="XM_001748186.1"/>
</dbReference>
<protein>
    <submittedName>
        <fullName evidence="1">Uncharacterized protein</fullName>
    </submittedName>
</protein>
<reference evidence="1 2" key="1">
    <citation type="journal article" date="2008" name="Nature">
        <title>The genome of the choanoflagellate Monosiga brevicollis and the origin of metazoans.</title>
        <authorList>
            <consortium name="JGI Sequencing"/>
            <person name="King N."/>
            <person name="Westbrook M.J."/>
            <person name="Young S.L."/>
            <person name="Kuo A."/>
            <person name="Abedin M."/>
            <person name="Chapman J."/>
            <person name="Fairclough S."/>
            <person name="Hellsten U."/>
            <person name="Isogai Y."/>
            <person name="Letunic I."/>
            <person name="Marr M."/>
            <person name="Pincus D."/>
            <person name="Putnam N."/>
            <person name="Rokas A."/>
            <person name="Wright K.J."/>
            <person name="Zuzow R."/>
            <person name="Dirks W."/>
            <person name="Good M."/>
            <person name="Goodstein D."/>
            <person name="Lemons D."/>
            <person name="Li W."/>
            <person name="Lyons J.B."/>
            <person name="Morris A."/>
            <person name="Nichols S."/>
            <person name="Richter D.J."/>
            <person name="Salamov A."/>
            <person name="Bork P."/>
            <person name="Lim W.A."/>
            <person name="Manning G."/>
            <person name="Miller W.T."/>
            <person name="McGinnis W."/>
            <person name="Shapiro H."/>
            <person name="Tjian R."/>
            <person name="Grigoriev I.V."/>
            <person name="Rokhsar D."/>
        </authorList>
    </citation>
    <scope>NUCLEOTIDE SEQUENCE [LARGE SCALE GENOMIC DNA]</scope>
    <source>
        <strain evidence="2">MX1 / ATCC 50154</strain>
    </source>
</reference>
<evidence type="ECO:0000313" key="1">
    <source>
        <dbReference type="EMBL" id="EDQ86999.1"/>
    </source>
</evidence>
<dbReference type="InParanoid" id="A9V626"/>
<keyword evidence="2" id="KW-1185">Reference proteome</keyword>